<dbReference type="Gene3D" id="1.25.40.10">
    <property type="entry name" value="Tetratricopeptide repeat domain"/>
    <property type="match status" value="2"/>
</dbReference>
<dbReference type="EMBL" id="BAAFRS010000317">
    <property type="protein sequence ID" value="GAB1227045.1"/>
    <property type="molecule type" value="Genomic_DNA"/>
</dbReference>
<accession>A0ABQ0DW15</accession>
<evidence type="ECO:0000256" key="3">
    <source>
        <dbReference type="PROSITE-ProRule" id="PRU00339"/>
    </source>
</evidence>
<dbReference type="InterPro" id="IPR011990">
    <property type="entry name" value="TPR-like_helical_dom_sf"/>
</dbReference>
<protein>
    <recommendedName>
        <fullName evidence="4">STI1/HOP DP domain-containing protein</fullName>
    </recommendedName>
</protein>
<feature type="repeat" description="TPR" evidence="3">
    <location>
        <begin position="252"/>
        <end position="285"/>
    </location>
</feature>
<keyword evidence="2 3" id="KW-0802">TPR repeat</keyword>
<keyword evidence="6" id="KW-1185">Reference proteome</keyword>
<evidence type="ECO:0000256" key="2">
    <source>
        <dbReference type="ARBA" id="ARBA00022803"/>
    </source>
</evidence>
<dbReference type="SMART" id="SM00028">
    <property type="entry name" value="TPR"/>
    <property type="match status" value="4"/>
</dbReference>
<evidence type="ECO:0000259" key="4">
    <source>
        <dbReference type="Pfam" id="PF17830"/>
    </source>
</evidence>
<dbReference type="PROSITE" id="PS50005">
    <property type="entry name" value="TPR"/>
    <property type="match status" value="1"/>
</dbReference>
<feature type="domain" description="STI1/HOP DP" evidence="4">
    <location>
        <begin position="125"/>
        <end position="174"/>
    </location>
</feature>
<keyword evidence="1" id="KW-0677">Repeat</keyword>
<dbReference type="SUPFAM" id="SSF48452">
    <property type="entry name" value="TPR-like"/>
    <property type="match status" value="2"/>
</dbReference>
<sequence length="435" mass="51767">MSKDNEDYQNDEKMLEEYNKLIENNGTDSELFAKRGMCYYSLGKYMEAFTDGVTSARLNPNVTDGLKPIALSLIKMEKYQEARRVIEKAMSMEETNEYWKKLHLEVLEKDTIQFDPMHVFDNWEEKLMSNERTKKYLKDESFKEYLSDYVNNPMLFKSGVKDPKISECLMVLMGVDMNQFLNAQNTNSLWSEAITKEKQRELKKEMDEKGIDVNNDKNESSQEVKDFLKNVTQKKSKPFIPPKNNEERIIEAEKEKEKGNEFYKQKMFQEAIECYNRAMMLDKTNIIYQLNKSAVYYEMKQWRFVIQICSNLINKITDQKRHGRIAFRLANAYFEVKELENAEKYFDIAIKDGINEAKTKYEEVKELIEQEQERKILKGPTMNSDIERYLMHDEVREIIRLINENPNNLKKLRKDPKYRQYIEKMIQLGILQSQT</sequence>
<dbReference type="PANTHER" id="PTHR22904:SF523">
    <property type="entry name" value="STRESS-INDUCED-PHOSPHOPROTEIN 1"/>
    <property type="match status" value="1"/>
</dbReference>
<dbReference type="Pfam" id="PF17830">
    <property type="entry name" value="STI1-HOP_DP"/>
    <property type="match status" value="1"/>
</dbReference>
<gene>
    <name evidence="5" type="ORF">ENUP19_0317G0050</name>
</gene>
<organism evidence="5 6">
    <name type="scientific">Entamoeba nuttalli</name>
    <dbReference type="NCBI Taxonomy" id="412467"/>
    <lineage>
        <taxon>Eukaryota</taxon>
        <taxon>Amoebozoa</taxon>
        <taxon>Evosea</taxon>
        <taxon>Archamoebae</taxon>
        <taxon>Mastigamoebida</taxon>
        <taxon>Entamoebidae</taxon>
        <taxon>Entamoeba</taxon>
    </lineage>
</organism>
<dbReference type="InterPro" id="IPR041243">
    <property type="entry name" value="STI1/HOP_DP"/>
</dbReference>
<name>A0ABQ0DW15_9EUKA</name>
<proteinExistence type="predicted"/>
<evidence type="ECO:0000313" key="5">
    <source>
        <dbReference type="EMBL" id="GAB1227045.1"/>
    </source>
</evidence>
<dbReference type="Proteomes" id="UP001628156">
    <property type="component" value="Unassembled WGS sequence"/>
</dbReference>
<evidence type="ECO:0000313" key="6">
    <source>
        <dbReference type="Proteomes" id="UP001628156"/>
    </source>
</evidence>
<dbReference type="InterPro" id="IPR019734">
    <property type="entry name" value="TPR_rpt"/>
</dbReference>
<dbReference type="Gene3D" id="1.10.260.100">
    <property type="match status" value="2"/>
</dbReference>
<evidence type="ECO:0000256" key="1">
    <source>
        <dbReference type="ARBA" id="ARBA00022737"/>
    </source>
</evidence>
<dbReference type="Pfam" id="PF13181">
    <property type="entry name" value="TPR_8"/>
    <property type="match status" value="1"/>
</dbReference>
<reference evidence="5 6" key="1">
    <citation type="journal article" date="2019" name="PLoS Negl. Trop. Dis.">
        <title>Whole genome sequencing of Entamoeba nuttalli reveals mammalian host-related molecular signatures and a novel octapeptide-repeat surface protein.</title>
        <authorList>
            <person name="Tanaka M."/>
            <person name="Makiuchi T."/>
            <person name="Komiyama T."/>
            <person name="Shiina T."/>
            <person name="Osaki K."/>
            <person name="Tachibana H."/>
        </authorList>
    </citation>
    <scope>NUCLEOTIDE SEQUENCE [LARGE SCALE GENOMIC DNA]</scope>
    <source>
        <strain evidence="5 6">P19-061405</strain>
    </source>
</reference>
<dbReference type="PANTHER" id="PTHR22904">
    <property type="entry name" value="TPR REPEAT CONTAINING PROTEIN"/>
    <property type="match status" value="1"/>
</dbReference>
<dbReference type="Pfam" id="PF12895">
    <property type="entry name" value="ANAPC3"/>
    <property type="match status" value="1"/>
</dbReference>
<comment type="caution">
    <text evidence="5">The sequence shown here is derived from an EMBL/GenBank/DDBJ whole genome shotgun (WGS) entry which is preliminary data.</text>
</comment>